<dbReference type="EMBL" id="JAVRRT010000024">
    <property type="protein sequence ID" value="KAK5163585.1"/>
    <property type="molecule type" value="Genomic_DNA"/>
</dbReference>
<organism evidence="2 3">
    <name type="scientific">Saxophila tyrrhenica</name>
    <dbReference type="NCBI Taxonomy" id="1690608"/>
    <lineage>
        <taxon>Eukaryota</taxon>
        <taxon>Fungi</taxon>
        <taxon>Dikarya</taxon>
        <taxon>Ascomycota</taxon>
        <taxon>Pezizomycotina</taxon>
        <taxon>Dothideomycetes</taxon>
        <taxon>Dothideomycetidae</taxon>
        <taxon>Mycosphaerellales</taxon>
        <taxon>Extremaceae</taxon>
        <taxon>Saxophila</taxon>
    </lineage>
</organism>
<evidence type="ECO:0000256" key="1">
    <source>
        <dbReference type="SAM" id="MobiDB-lite"/>
    </source>
</evidence>
<feature type="compositionally biased region" description="Polar residues" evidence="1">
    <location>
        <begin position="217"/>
        <end position="228"/>
    </location>
</feature>
<reference evidence="2 3" key="1">
    <citation type="submission" date="2023-08" db="EMBL/GenBank/DDBJ databases">
        <title>Black Yeasts Isolated from many extreme environments.</title>
        <authorList>
            <person name="Coleine C."/>
            <person name="Stajich J.E."/>
            <person name="Selbmann L."/>
        </authorList>
    </citation>
    <scope>NUCLEOTIDE SEQUENCE [LARGE SCALE GENOMIC DNA]</scope>
    <source>
        <strain evidence="2 3">CCFEE 5935</strain>
    </source>
</reference>
<sequence length="493" mass="55257">MGWKEHSAAIAIDLKKEQDLVAQLRYRLAEREEELVATLSGKARRDVSTGSVAQVGELVDIIKAKDEAIARLSKEAAQNEDKILTDFGEIEQKVDTHVQEMHRKIQGLEEELEEEKAKARPKGSISDGERKLRNEVVALKKDKQTLQAESQRIRGELADSLKVRQSLANQLQAEKAANMKRHAFMTSDPEKEMEDEDDEEELPDLRSQAAIKAEKLGSSSLPVHQTALSSPPPTPFKRPKPPPPQSPAQKQTPTRAPPSSKKRKSSAETEAAEELATLTVYDAPTGSRRRNRPIYAGDLEALGERTATNGSARPAKKQKSSKVVPDGGSKEYQFDFRAIVSYDAEGEVFEFYRCNELLPMGELWERIELCARTMWEAKKGEAWSEQFKVDSGKAANQQKHLCVSQKCQGLRTTWRGGEGMFACKECVKLGRPCFTFVCTGGWGDDGCPLGEFRLLPLHEGDRVKRVKKDYEIRHWIDDEIVLVDTDEVGLEED</sequence>
<gene>
    <name evidence="2" type="ORF">LTR77_010534</name>
</gene>
<feature type="region of interest" description="Disordered" evidence="1">
    <location>
        <begin position="178"/>
        <end position="326"/>
    </location>
</feature>
<protein>
    <submittedName>
        <fullName evidence="2">Uncharacterized protein</fullName>
    </submittedName>
</protein>
<name>A0AAV9NV17_9PEZI</name>
<evidence type="ECO:0000313" key="2">
    <source>
        <dbReference type="EMBL" id="KAK5163585.1"/>
    </source>
</evidence>
<comment type="caution">
    <text evidence="2">The sequence shown here is derived from an EMBL/GenBank/DDBJ whole genome shotgun (WGS) entry which is preliminary data.</text>
</comment>
<feature type="compositionally biased region" description="Pro residues" evidence="1">
    <location>
        <begin position="230"/>
        <end position="246"/>
    </location>
</feature>
<evidence type="ECO:0000313" key="3">
    <source>
        <dbReference type="Proteomes" id="UP001337655"/>
    </source>
</evidence>
<accession>A0AAV9NV17</accession>
<proteinExistence type="predicted"/>
<dbReference type="AlphaFoldDB" id="A0AAV9NV17"/>
<dbReference type="GeneID" id="89931860"/>
<feature type="region of interest" description="Disordered" evidence="1">
    <location>
        <begin position="110"/>
        <end position="129"/>
    </location>
</feature>
<keyword evidence="3" id="KW-1185">Reference proteome</keyword>
<feature type="compositionally biased region" description="Acidic residues" evidence="1">
    <location>
        <begin position="191"/>
        <end position="202"/>
    </location>
</feature>
<feature type="compositionally biased region" description="Low complexity" evidence="1">
    <location>
        <begin position="247"/>
        <end position="259"/>
    </location>
</feature>
<dbReference type="Proteomes" id="UP001337655">
    <property type="component" value="Unassembled WGS sequence"/>
</dbReference>
<dbReference type="RefSeq" id="XP_064654027.1">
    <property type="nucleotide sequence ID" value="XM_064807752.1"/>
</dbReference>